<evidence type="ECO:0000313" key="2">
    <source>
        <dbReference type="Proteomes" id="UP000000600"/>
    </source>
</evidence>
<organism evidence="1 2">
    <name type="scientific">Paramecium tetraurelia</name>
    <dbReference type="NCBI Taxonomy" id="5888"/>
    <lineage>
        <taxon>Eukaryota</taxon>
        <taxon>Sar</taxon>
        <taxon>Alveolata</taxon>
        <taxon>Ciliophora</taxon>
        <taxon>Intramacronucleata</taxon>
        <taxon>Oligohymenophorea</taxon>
        <taxon>Peniculida</taxon>
        <taxon>Parameciidae</taxon>
        <taxon>Paramecium</taxon>
    </lineage>
</organism>
<dbReference type="EMBL" id="CT868057">
    <property type="protein sequence ID" value="CAK68177.1"/>
    <property type="molecule type" value="Genomic_DNA"/>
</dbReference>
<dbReference type="KEGG" id="ptm:GSPATT00036960001"/>
<evidence type="ECO:0000313" key="1">
    <source>
        <dbReference type="EMBL" id="CAK68177.1"/>
    </source>
</evidence>
<reference evidence="1 2" key="1">
    <citation type="journal article" date="2006" name="Nature">
        <title>Global trends of whole-genome duplications revealed by the ciliate Paramecium tetraurelia.</title>
        <authorList>
            <consortium name="Genoscope"/>
            <person name="Aury J.-M."/>
            <person name="Jaillon O."/>
            <person name="Duret L."/>
            <person name="Noel B."/>
            <person name="Jubin C."/>
            <person name="Porcel B.M."/>
            <person name="Segurens B."/>
            <person name="Daubin V."/>
            <person name="Anthouard V."/>
            <person name="Aiach N."/>
            <person name="Arnaiz O."/>
            <person name="Billaut A."/>
            <person name="Beisson J."/>
            <person name="Blanc I."/>
            <person name="Bouhouche K."/>
            <person name="Camara F."/>
            <person name="Duharcourt S."/>
            <person name="Guigo R."/>
            <person name="Gogendeau D."/>
            <person name="Katinka M."/>
            <person name="Keller A.-M."/>
            <person name="Kissmehl R."/>
            <person name="Klotz C."/>
            <person name="Koll F."/>
            <person name="Le Moue A."/>
            <person name="Lepere C."/>
            <person name="Malinsky S."/>
            <person name="Nowacki M."/>
            <person name="Nowak J.K."/>
            <person name="Plattner H."/>
            <person name="Poulain J."/>
            <person name="Ruiz F."/>
            <person name="Serrano V."/>
            <person name="Zagulski M."/>
            <person name="Dessen P."/>
            <person name="Betermier M."/>
            <person name="Weissenbach J."/>
            <person name="Scarpelli C."/>
            <person name="Schachter V."/>
            <person name="Sperling L."/>
            <person name="Meyer E."/>
            <person name="Cohen J."/>
            <person name="Wincker P."/>
        </authorList>
    </citation>
    <scope>NUCLEOTIDE SEQUENCE [LARGE SCALE GENOMIC DNA]</scope>
    <source>
        <strain evidence="1 2">Stock d4-2</strain>
    </source>
</reference>
<dbReference type="RefSeq" id="XP_001435574.1">
    <property type="nucleotide sequence ID" value="XM_001435537.1"/>
</dbReference>
<dbReference type="AlphaFoldDB" id="A0CBL0"/>
<dbReference type="HOGENOM" id="CLU_2101661_0_0_1"/>
<name>A0CBL0_PARTE</name>
<accession>A0CBL0</accession>
<sequence length="116" mass="14058">MTKIINIEHCKQFLKRRYSENNSIMMRIRIPNFPIKKRLRIPKQKISEKQISAFKPCKPQDGVNFPKLFQNVIKNYDFHQNYILILVFSKKQFKRMKEGLLKQQSEAKQIIKIRYS</sequence>
<dbReference type="InParanoid" id="A0CBL0"/>
<protein>
    <submittedName>
        <fullName evidence="1">Uncharacterized protein</fullName>
    </submittedName>
</protein>
<gene>
    <name evidence="1" type="ORF">GSPATT00036960001</name>
</gene>
<dbReference type="GeneID" id="5021359"/>
<proteinExistence type="predicted"/>
<keyword evidence="2" id="KW-1185">Reference proteome</keyword>
<dbReference type="Proteomes" id="UP000000600">
    <property type="component" value="Unassembled WGS sequence"/>
</dbReference>